<evidence type="ECO:0000313" key="3">
    <source>
        <dbReference type="Proteomes" id="UP000198893"/>
    </source>
</evidence>
<protein>
    <submittedName>
        <fullName evidence="2">Protein N-acetyltransferase, RimJ/RimL family</fullName>
    </submittedName>
</protein>
<dbReference type="InterPro" id="IPR000182">
    <property type="entry name" value="GNAT_dom"/>
</dbReference>
<dbReference type="PANTHER" id="PTHR43792:SF1">
    <property type="entry name" value="N-ACETYLTRANSFERASE DOMAIN-CONTAINING PROTEIN"/>
    <property type="match status" value="1"/>
</dbReference>
<feature type="domain" description="N-acetyltransferase" evidence="1">
    <location>
        <begin position="11"/>
        <end position="146"/>
    </location>
</feature>
<dbReference type="EMBL" id="FODS01000001">
    <property type="protein sequence ID" value="SEO01078.1"/>
    <property type="molecule type" value="Genomic_DNA"/>
</dbReference>
<dbReference type="Gene3D" id="3.40.630.30">
    <property type="match status" value="1"/>
</dbReference>
<dbReference type="OrthoDB" id="6293260at2"/>
<evidence type="ECO:0000259" key="1">
    <source>
        <dbReference type="Pfam" id="PF13302"/>
    </source>
</evidence>
<name>A0A1H8L8N0_9RHOB</name>
<gene>
    <name evidence="2" type="ORF">SAMN04490248_10119</name>
</gene>
<dbReference type="Proteomes" id="UP000198893">
    <property type="component" value="Unassembled WGS sequence"/>
</dbReference>
<accession>A0A1H8L8N0</accession>
<organism evidence="2 3">
    <name type="scientific">Salinihabitans flavidus</name>
    <dbReference type="NCBI Taxonomy" id="569882"/>
    <lineage>
        <taxon>Bacteria</taxon>
        <taxon>Pseudomonadati</taxon>
        <taxon>Pseudomonadota</taxon>
        <taxon>Alphaproteobacteria</taxon>
        <taxon>Rhodobacterales</taxon>
        <taxon>Roseobacteraceae</taxon>
        <taxon>Salinihabitans</taxon>
    </lineage>
</organism>
<dbReference type="Pfam" id="PF13302">
    <property type="entry name" value="Acetyltransf_3"/>
    <property type="match status" value="1"/>
</dbReference>
<keyword evidence="3" id="KW-1185">Reference proteome</keyword>
<sequence>MTGFPVLETERLILRLPREDDFEAEAKFFASDASRFVGGPKRPDETWRALASLIGHWHIRGYGFWALEEKGTGTYLGRVGLWYPHGWPEPEISWTLMTHATGKGYATEAALAARAHAYDVLGWSTAISLIDPANTASEALARRLGAAFETTYEHPAFGTMYIWRHPGPDTLVNGGMEAYA</sequence>
<keyword evidence="2" id="KW-0808">Transferase</keyword>
<dbReference type="SUPFAM" id="SSF55729">
    <property type="entry name" value="Acyl-CoA N-acyltransferases (Nat)"/>
    <property type="match status" value="1"/>
</dbReference>
<reference evidence="2 3" key="1">
    <citation type="submission" date="2016-10" db="EMBL/GenBank/DDBJ databases">
        <authorList>
            <person name="de Groot N.N."/>
        </authorList>
    </citation>
    <scope>NUCLEOTIDE SEQUENCE [LARGE SCALE GENOMIC DNA]</scope>
    <source>
        <strain evidence="2 3">DSM 27842</strain>
    </source>
</reference>
<dbReference type="RefSeq" id="WP_093114594.1">
    <property type="nucleotide sequence ID" value="NZ_FODS01000001.1"/>
</dbReference>
<dbReference type="InterPro" id="IPR016181">
    <property type="entry name" value="Acyl_CoA_acyltransferase"/>
</dbReference>
<proteinExistence type="predicted"/>
<dbReference type="STRING" id="569882.SAMN04490248_10119"/>
<dbReference type="GO" id="GO:0016747">
    <property type="term" value="F:acyltransferase activity, transferring groups other than amino-acyl groups"/>
    <property type="evidence" value="ECO:0007669"/>
    <property type="project" value="InterPro"/>
</dbReference>
<dbReference type="AlphaFoldDB" id="A0A1H8L8N0"/>
<dbReference type="PANTHER" id="PTHR43792">
    <property type="entry name" value="GNAT FAMILY, PUTATIVE (AFU_ORTHOLOGUE AFUA_3G00765)-RELATED-RELATED"/>
    <property type="match status" value="1"/>
</dbReference>
<evidence type="ECO:0000313" key="2">
    <source>
        <dbReference type="EMBL" id="SEO01078.1"/>
    </source>
</evidence>
<dbReference type="InterPro" id="IPR051531">
    <property type="entry name" value="N-acetyltransferase"/>
</dbReference>